<proteinExistence type="predicted"/>
<evidence type="ECO:0000313" key="2">
    <source>
        <dbReference type="Proteomes" id="UP000738431"/>
    </source>
</evidence>
<name>A0ABZ1C6F0_9BACT</name>
<gene>
    <name evidence="1" type="ORF">K1X11_018980</name>
</gene>
<dbReference type="EMBL" id="CP139781">
    <property type="protein sequence ID" value="WRQ86902.1"/>
    <property type="molecule type" value="Genomic_DNA"/>
</dbReference>
<dbReference type="Gene3D" id="1.25.40.10">
    <property type="entry name" value="Tetratricopeptide repeat domain"/>
    <property type="match status" value="1"/>
</dbReference>
<protein>
    <recommendedName>
        <fullName evidence="3">Tetratricopeptide repeat protein</fullName>
    </recommendedName>
</protein>
<keyword evidence="2" id="KW-1185">Reference proteome</keyword>
<dbReference type="InterPro" id="IPR011990">
    <property type="entry name" value="TPR-like_helical_dom_sf"/>
</dbReference>
<dbReference type="RefSeq" id="WP_221030737.1">
    <property type="nucleotide sequence ID" value="NZ_CP139781.1"/>
</dbReference>
<organism evidence="1 2">
    <name type="scientific">Actomonas aquatica</name>
    <dbReference type="NCBI Taxonomy" id="2866162"/>
    <lineage>
        <taxon>Bacteria</taxon>
        <taxon>Pseudomonadati</taxon>
        <taxon>Verrucomicrobiota</taxon>
        <taxon>Opitutia</taxon>
        <taxon>Opitutales</taxon>
        <taxon>Opitutaceae</taxon>
        <taxon>Actomonas</taxon>
    </lineage>
</organism>
<dbReference type="SUPFAM" id="SSF48452">
    <property type="entry name" value="TPR-like"/>
    <property type="match status" value="1"/>
</dbReference>
<sequence>MLSTPPVPPANAEAWLQRGHHCAASGRSDDLRLALDCYDRARELAGPDLSDTATLRWLALSWLNRGNVLQQLGPANFPAAHSAYDAASAALSTLELTSMIRLHQGALWTNRGRLLLREDHLPAARHAFQRAIDQLTPAFTDATHGDTARRNAAGAALNLVLTHLGNDDHLREHHAELAPLVARLQDWLAPLAATDPIAAGLVLEATRLDLLLREAVLKADDLAAFTDTLETGLALTARWIARDHPTAAELGATLFRLGAITYGRHQPHFLLEFLRESLDPTAGAAPFRDEAAFREIAAEAVAAVRADLDRPRALDADDPAAHALAALRHNFSVPLPWLETRATTAPSSSS</sequence>
<dbReference type="Proteomes" id="UP000738431">
    <property type="component" value="Chromosome"/>
</dbReference>
<accession>A0ABZ1C6F0</accession>
<reference evidence="1 2" key="1">
    <citation type="submission" date="2023-12" db="EMBL/GenBank/DDBJ databases">
        <title>Description of an unclassified Opitutus bacterium of Verrucomicrobiota.</title>
        <authorList>
            <person name="Zhang D.-F."/>
        </authorList>
    </citation>
    <scope>NUCLEOTIDE SEQUENCE [LARGE SCALE GENOMIC DNA]</scope>
    <source>
        <strain evidence="1 2">WL0086</strain>
    </source>
</reference>
<evidence type="ECO:0000313" key="1">
    <source>
        <dbReference type="EMBL" id="WRQ86902.1"/>
    </source>
</evidence>
<evidence type="ECO:0008006" key="3">
    <source>
        <dbReference type="Google" id="ProtNLM"/>
    </source>
</evidence>